<name>A0A1M4SAC8_9FLAO</name>
<dbReference type="OrthoDB" id="1097347at2"/>
<gene>
    <name evidence="4" type="ORF">SAMN05444278_10150</name>
</gene>
<dbReference type="PIRSF" id="PIRSF018266">
    <property type="entry name" value="FecR"/>
    <property type="match status" value="1"/>
</dbReference>
<dbReference type="InterPro" id="IPR012373">
    <property type="entry name" value="Ferrdict_sens_TM"/>
</dbReference>
<dbReference type="PANTHER" id="PTHR30273">
    <property type="entry name" value="PERIPLASMIC SIGNAL SENSOR AND SIGMA FACTOR ACTIVATOR FECR-RELATED"/>
    <property type="match status" value="1"/>
</dbReference>
<dbReference type="PANTHER" id="PTHR30273:SF2">
    <property type="entry name" value="PROTEIN FECR"/>
    <property type="match status" value="1"/>
</dbReference>
<dbReference type="InterPro" id="IPR006860">
    <property type="entry name" value="FecR"/>
</dbReference>
<sequence>MKNNYNKYKDWFENKELKHQVQNFDGFKTLDKIKHYSSYLESPRFDESVHYSKIKSRLNTKPSKNIWLKIAAVLIIALSVGLTSFYLNSRTLTAKVASTPTFTLPDNSEVTLAANSTIKYNNLKWKFKRSVSLTGEAYFKVSKGSSFVVQTELGQVEVLGTKFNVKHYNDAFKVTCYEGRVKVSAKNQIQFITAQEEVVLSNQNLVKSKRNLSKQPLWVNHKLKFDSVLFNEISKKLKQFYEVDVTLKTESNKKFTGVLPTTDLNKALEIISQVYHLKVNKIGDKSYIFVTNDENK</sequence>
<dbReference type="AlphaFoldDB" id="A0A1M4SAC8"/>
<feature type="transmembrane region" description="Helical" evidence="1">
    <location>
        <begin position="66"/>
        <end position="87"/>
    </location>
</feature>
<protein>
    <submittedName>
        <fullName evidence="4">FecR family protein</fullName>
    </submittedName>
</protein>
<keyword evidence="5" id="KW-1185">Reference proteome</keyword>
<dbReference type="Gene3D" id="3.55.50.30">
    <property type="match status" value="1"/>
</dbReference>
<dbReference type="InterPro" id="IPR032508">
    <property type="entry name" value="FecR_C"/>
</dbReference>
<dbReference type="EMBL" id="FQTW01000001">
    <property type="protein sequence ID" value="SHE29166.1"/>
    <property type="molecule type" value="Genomic_DNA"/>
</dbReference>
<evidence type="ECO:0000313" key="5">
    <source>
        <dbReference type="Proteomes" id="UP000184462"/>
    </source>
</evidence>
<organism evidence="4 5">
    <name type="scientific">Psychroflexus salarius</name>
    <dbReference type="NCBI Taxonomy" id="1155689"/>
    <lineage>
        <taxon>Bacteria</taxon>
        <taxon>Pseudomonadati</taxon>
        <taxon>Bacteroidota</taxon>
        <taxon>Flavobacteriia</taxon>
        <taxon>Flavobacteriales</taxon>
        <taxon>Flavobacteriaceae</taxon>
        <taxon>Psychroflexus</taxon>
    </lineage>
</organism>
<evidence type="ECO:0000313" key="4">
    <source>
        <dbReference type="EMBL" id="SHE29166.1"/>
    </source>
</evidence>
<keyword evidence="1" id="KW-0812">Transmembrane</keyword>
<proteinExistence type="predicted"/>
<dbReference type="STRING" id="1155689.SAMN05444278_10150"/>
<keyword evidence="1" id="KW-1133">Transmembrane helix</keyword>
<dbReference type="RefSeq" id="WP_073190354.1">
    <property type="nucleotide sequence ID" value="NZ_FQTW01000001.1"/>
</dbReference>
<dbReference type="GO" id="GO:0016989">
    <property type="term" value="F:sigma factor antagonist activity"/>
    <property type="evidence" value="ECO:0007669"/>
    <property type="project" value="TreeGrafter"/>
</dbReference>
<evidence type="ECO:0000259" key="3">
    <source>
        <dbReference type="Pfam" id="PF16344"/>
    </source>
</evidence>
<dbReference type="Pfam" id="PF16344">
    <property type="entry name" value="FecR_C"/>
    <property type="match status" value="1"/>
</dbReference>
<keyword evidence="1" id="KW-0472">Membrane</keyword>
<feature type="domain" description="Protein FecR C-terminal" evidence="3">
    <location>
        <begin position="222"/>
        <end position="287"/>
    </location>
</feature>
<dbReference type="Proteomes" id="UP000184462">
    <property type="component" value="Unassembled WGS sequence"/>
</dbReference>
<accession>A0A1M4SAC8</accession>
<dbReference type="Pfam" id="PF04773">
    <property type="entry name" value="FecR"/>
    <property type="match status" value="1"/>
</dbReference>
<feature type="domain" description="FecR protein" evidence="2">
    <location>
        <begin position="94"/>
        <end position="182"/>
    </location>
</feature>
<evidence type="ECO:0000259" key="2">
    <source>
        <dbReference type="Pfam" id="PF04773"/>
    </source>
</evidence>
<evidence type="ECO:0000256" key="1">
    <source>
        <dbReference type="SAM" id="Phobius"/>
    </source>
</evidence>
<dbReference type="Gene3D" id="2.60.120.1440">
    <property type="match status" value="1"/>
</dbReference>
<reference evidence="4 5" key="1">
    <citation type="submission" date="2016-11" db="EMBL/GenBank/DDBJ databases">
        <authorList>
            <person name="Jaros S."/>
            <person name="Januszkiewicz K."/>
            <person name="Wedrychowicz H."/>
        </authorList>
    </citation>
    <scope>NUCLEOTIDE SEQUENCE [LARGE SCALE GENOMIC DNA]</scope>
    <source>
        <strain evidence="4 5">DSM 25661</strain>
    </source>
</reference>